<dbReference type="EMBL" id="SRLD01000035">
    <property type="protein sequence ID" value="TGE14459.1"/>
    <property type="molecule type" value="Genomic_DNA"/>
</dbReference>
<name>A0A4Z0PHH4_9BACT</name>
<dbReference type="Proteomes" id="UP000297739">
    <property type="component" value="Unassembled WGS sequence"/>
</dbReference>
<evidence type="ECO:0000313" key="2">
    <source>
        <dbReference type="Proteomes" id="UP000297739"/>
    </source>
</evidence>
<protein>
    <submittedName>
        <fullName evidence="1">Uncharacterized protein</fullName>
    </submittedName>
</protein>
<comment type="caution">
    <text evidence="1">The sequence shown here is derived from an EMBL/GenBank/DDBJ whole genome shotgun (WGS) entry which is preliminary data.</text>
</comment>
<gene>
    <name evidence="1" type="ORF">E5J99_15985</name>
</gene>
<dbReference type="RefSeq" id="WP_135498820.1">
    <property type="nucleotide sequence ID" value="NZ_SRLD01000035.1"/>
</dbReference>
<accession>A0A4Z0PHH4</accession>
<keyword evidence="2" id="KW-1185">Reference proteome</keyword>
<proteinExistence type="predicted"/>
<organism evidence="1 2">
    <name type="scientific">Hymenobacter elongatus</name>
    <dbReference type="NCBI Taxonomy" id="877208"/>
    <lineage>
        <taxon>Bacteria</taxon>
        <taxon>Pseudomonadati</taxon>
        <taxon>Bacteroidota</taxon>
        <taxon>Cytophagia</taxon>
        <taxon>Cytophagales</taxon>
        <taxon>Hymenobacteraceae</taxon>
        <taxon>Hymenobacter</taxon>
    </lineage>
</organism>
<reference evidence="1 2" key="1">
    <citation type="submission" date="2019-04" db="EMBL/GenBank/DDBJ databases">
        <authorList>
            <person name="Feng G."/>
            <person name="Zhang J."/>
            <person name="Zhu H."/>
        </authorList>
    </citation>
    <scope>NUCLEOTIDE SEQUENCE [LARGE SCALE GENOMIC DNA]</scope>
    <source>
        <strain evidence="1 2">JCM 17223</strain>
    </source>
</reference>
<evidence type="ECO:0000313" key="1">
    <source>
        <dbReference type="EMBL" id="TGE14459.1"/>
    </source>
</evidence>
<dbReference type="AlphaFoldDB" id="A0A4Z0PHH4"/>
<sequence length="104" mass="11736">MTWAFRKKETALETYYNRTVKSEYGRQTAAELAFWPGSLLLSGHRLYAVSAQSPEVYVYSLSLQPVGKLRFPASLRMVLNFSVQGDTAYATDGTQMMVALNMRT</sequence>